<keyword evidence="3" id="KW-1185">Reference proteome</keyword>
<accession>A0ABV5FXQ4</accession>
<dbReference type="EMBL" id="JBHMFI010000001">
    <property type="protein sequence ID" value="MFB9071478.1"/>
    <property type="molecule type" value="Genomic_DNA"/>
</dbReference>
<name>A0ABV5FXQ4_9MICC</name>
<proteinExistence type="predicted"/>
<evidence type="ECO:0000256" key="1">
    <source>
        <dbReference type="SAM" id="MobiDB-lite"/>
    </source>
</evidence>
<organism evidence="2 3">
    <name type="scientific">Citricoccus parietis</name>
    <dbReference type="NCBI Taxonomy" id="592307"/>
    <lineage>
        <taxon>Bacteria</taxon>
        <taxon>Bacillati</taxon>
        <taxon>Actinomycetota</taxon>
        <taxon>Actinomycetes</taxon>
        <taxon>Micrococcales</taxon>
        <taxon>Micrococcaceae</taxon>
        <taxon>Citricoccus</taxon>
    </lineage>
</organism>
<gene>
    <name evidence="2" type="ORF">ACFFX0_09800</name>
</gene>
<sequence length="87" mass="8549">MVDGLQDLEVVAAQQARVLRAGGLAAAVPVDVALQSLDVRDRLPGPALPVSGGHQATARSGALSAGTSSGANRALAMAASKTAVKCS</sequence>
<feature type="region of interest" description="Disordered" evidence="1">
    <location>
        <begin position="45"/>
        <end position="67"/>
    </location>
</feature>
<feature type="compositionally biased region" description="Low complexity" evidence="1">
    <location>
        <begin position="56"/>
        <end position="67"/>
    </location>
</feature>
<protein>
    <submittedName>
        <fullName evidence="2">Uncharacterized protein</fullName>
    </submittedName>
</protein>
<evidence type="ECO:0000313" key="2">
    <source>
        <dbReference type="EMBL" id="MFB9071478.1"/>
    </source>
</evidence>
<dbReference type="Proteomes" id="UP001589575">
    <property type="component" value="Unassembled WGS sequence"/>
</dbReference>
<reference evidence="2 3" key="1">
    <citation type="submission" date="2024-09" db="EMBL/GenBank/DDBJ databases">
        <authorList>
            <person name="Sun Q."/>
            <person name="Mori K."/>
        </authorList>
    </citation>
    <scope>NUCLEOTIDE SEQUENCE [LARGE SCALE GENOMIC DNA]</scope>
    <source>
        <strain evidence="2 3">CCM 7609</strain>
    </source>
</reference>
<comment type="caution">
    <text evidence="2">The sequence shown here is derived from an EMBL/GenBank/DDBJ whole genome shotgun (WGS) entry which is preliminary data.</text>
</comment>
<evidence type="ECO:0000313" key="3">
    <source>
        <dbReference type="Proteomes" id="UP001589575"/>
    </source>
</evidence>